<proteinExistence type="inferred from homology"/>
<dbReference type="PANTHER" id="PTHR42778">
    <property type="entry name" value="2-AMINOETHYLPHOSPHONATE--PYRUVATE TRANSAMINASE"/>
    <property type="match status" value="1"/>
</dbReference>
<dbReference type="Gene3D" id="3.40.640.10">
    <property type="entry name" value="Type I PLP-dependent aspartate aminotransferase-like (Major domain)"/>
    <property type="match status" value="1"/>
</dbReference>
<keyword evidence="2 7" id="KW-0032">Aminotransferase</keyword>
<evidence type="ECO:0000256" key="9">
    <source>
        <dbReference type="PIRSR" id="PIRSR000524-50"/>
    </source>
</evidence>
<dbReference type="OrthoDB" id="389074at2"/>
<evidence type="ECO:0000256" key="4">
    <source>
        <dbReference type="ARBA" id="ARBA00022898"/>
    </source>
</evidence>
<evidence type="ECO:0000313" key="12">
    <source>
        <dbReference type="Proteomes" id="UP000267017"/>
    </source>
</evidence>
<evidence type="ECO:0000256" key="3">
    <source>
        <dbReference type="ARBA" id="ARBA00022679"/>
    </source>
</evidence>
<dbReference type="HAMAP" id="MF_01376">
    <property type="entry name" value="PhnW_aminotrans_5"/>
    <property type="match status" value="1"/>
</dbReference>
<evidence type="ECO:0000259" key="10">
    <source>
        <dbReference type="Pfam" id="PF00266"/>
    </source>
</evidence>
<dbReference type="AlphaFoldDB" id="A0A3P3U3Z0"/>
<evidence type="ECO:0000256" key="8">
    <source>
        <dbReference type="PIRSR" id="PIRSR000524-1"/>
    </source>
</evidence>
<evidence type="ECO:0000256" key="2">
    <source>
        <dbReference type="ARBA" id="ARBA00022576"/>
    </source>
</evidence>
<evidence type="ECO:0000256" key="1">
    <source>
        <dbReference type="ARBA" id="ARBA00001933"/>
    </source>
</evidence>
<keyword evidence="12" id="KW-1185">Reference proteome</keyword>
<dbReference type="InterPro" id="IPR015424">
    <property type="entry name" value="PyrdxlP-dep_Trfase"/>
</dbReference>
<dbReference type="EMBL" id="RRCN01000001">
    <property type="protein sequence ID" value="RRJ63303.1"/>
    <property type="molecule type" value="Genomic_DNA"/>
</dbReference>
<comment type="catalytic activity">
    <reaction evidence="6 7">
        <text>(2-aminoethyl)phosphonate + pyruvate = phosphonoacetaldehyde + L-alanine</text>
        <dbReference type="Rhea" id="RHEA:17021"/>
        <dbReference type="ChEBI" id="CHEBI:15361"/>
        <dbReference type="ChEBI" id="CHEBI:57418"/>
        <dbReference type="ChEBI" id="CHEBI:57972"/>
        <dbReference type="ChEBI" id="CHEBI:58383"/>
        <dbReference type="EC" id="2.6.1.37"/>
    </reaction>
</comment>
<keyword evidence="3 7" id="KW-0808">Transferase</keyword>
<keyword evidence="5 7" id="KW-0670">Pyruvate</keyword>
<dbReference type="GO" id="GO:0047304">
    <property type="term" value="F:2-aminoethylphosphonate-pyruvate transaminase activity"/>
    <property type="evidence" value="ECO:0007669"/>
    <property type="project" value="UniProtKB-UniRule"/>
</dbReference>
<evidence type="ECO:0000256" key="7">
    <source>
        <dbReference type="HAMAP-Rule" id="MF_01376"/>
    </source>
</evidence>
<dbReference type="InterPro" id="IPR015421">
    <property type="entry name" value="PyrdxlP-dep_Trfase_major"/>
</dbReference>
<reference evidence="11 12" key="1">
    <citation type="submission" date="2018-11" db="EMBL/GenBank/DDBJ databases">
        <title>Genome sequencing of Paenibacillus sp. KCOM 3021 (= ChDC PVNT-B20).</title>
        <authorList>
            <person name="Kook J.-K."/>
            <person name="Park S.-N."/>
            <person name="Lim Y.K."/>
        </authorList>
    </citation>
    <scope>NUCLEOTIDE SEQUENCE [LARGE SCALE GENOMIC DNA]</scope>
    <source>
        <strain evidence="11 12">KCOM 3021</strain>
    </source>
</reference>
<dbReference type="GO" id="GO:0019700">
    <property type="term" value="P:organic phosphonate catabolic process"/>
    <property type="evidence" value="ECO:0007669"/>
    <property type="project" value="InterPro"/>
</dbReference>
<comment type="cofactor">
    <cofactor evidence="1 7 9">
        <name>pyridoxal 5'-phosphate</name>
        <dbReference type="ChEBI" id="CHEBI:597326"/>
    </cofactor>
</comment>
<dbReference type="InterPro" id="IPR015422">
    <property type="entry name" value="PyrdxlP-dep_Trfase_small"/>
</dbReference>
<comment type="similarity">
    <text evidence="7">Belongs to the class-V pyridoxal-phosphate-dependent aminotransferase family. PhnW subfamily.</text>
</comment>
<comment type="caution">
    <text evidence="11">The sequence shown here is derived from an EMBL/GenBank/DDBJ whole genome shotgun (WGS) entry which is preliminary data.</text>
</comment>
<dbReference type="InterPro" id="IPR000192">
    <property type="entry name" value="Aminotrans_V_dom"/>
</dbReference>
<dbReference type="SUPFAM" id="SSF53383">
    <property type="entry name" value="PLP-dependent transferases"/>
    <property type="match status" value="1"/>
</dbReference>
<feature type="domain" description="Aminotransferase class V" evidence="10">
    <location>
        <begin position="36"/>
        <end position="331"/>
    </location>
</feature>
<organism evidence="11 12">
    <name type="scientific">Paenibacillus oralis</name>
    <dbReference type="NCBI Taxonomy" id="2490856"/>
    <lineage>
        <taxon>Bacteria</taxon>
        <taxon>Bacillati</taxon>
        <taxon>Bacillota</taxon>
        <taxon>Bacilli</taxon>
        <taxon>Bacillales</taxon>
        <taxon>Paenibacillaceae</taxon>
        <taxon>Paenibacillus</taxon>
    </lineage>
</organism>
<sequence length="382" mass="43276">MNSDVKRNILLTPGPATTTDSVKRSQVVPDICPREAEFGVVMEHISSELTRLVADPDHYRAVLFGGSGTAAVESMISSVPGGEAMVIVNNGAYGRRMCEIAAVYGIDFLEFRSPFDEAIDLDELERCIRSSGRRISHLAVVHHETTTGLLNRVKEIGELCRRYHIDLMVDAISSFAAVPMDMKEMNISFLASSSNKNLQGMPGVSFVIAEKSKLENLKDRKPRSYYLNLYAQYRYFAEHAQMRFTPPVQTLYALKQAIRELKQEGTAKRYERYTASWKTLISGLNRLGLTYIVPEEHHAKLITSIREPDADFDFQSMHDFFYSKGIMIYPGKLEGLKTFRVANIGDITAKDIEVFLEWLEEYLHGVQANRRKVESRGNRSEE</sequence>
<evidence type="ECO:0000256" key="6">
    <source>
        <dbReference type="ARBA" id="ARBA00049460"/>
    </source>
</evidence>
<dbReference type="InterPro" id="IPR024169">
    <property type="entry name" value="SP_NH2Trfase/AEP_transaminase"/>
</dbReference>
<comment type="function">
    <text evidence="7">Involved in phosphonate degradation.</text>
</comment>
<dbReference type="PIRSF" id="PIRSF000524">
    <property type="entry name" value="SPT"/>
    <property type="match status" value="1"/>
</dbReference>
<name>A0A3P3U3Z0_9BACL</name>
<gene>
    <name evidence="7" type="primary">phnW</name>
    <name evidence="11" type="ORF">EHV15_10505</name>
</gene>
<dbReference type="Pfam" id="PF00266">
    <property type="entry name" value="Aminotran_5"/>
    <property type="match status" value="1"/>
</dbReference>
<accession>A0A3P3U3Z0</accession>
<dbReference type="Gene3D" id="3.90.1150.10">
    <property type="entry name" value="Aspartate Aminotransferase, domain 1"/>
    <property type="match status" value="1"/>
</dbReference>
<dbReference type="PANTHER" id="PTHR42778:SF1">
    <property type="entry name" value="2-AMINOETHYLPHOSPHONATE--PYRUVATE TRANSAMINASE"/>
    <property type="match status" value="1"/>
</dbReference>
<dbReference type="NCBIfam" id="TIGR03301">
    <property type="entry name" value="PhnW-AepZ"/>
    <property type="match status" value="1"/>
</dbReference>
<comment type="subunit">
    <text evidence="7">Homodimer.</text>
</comment>
<dbReference type="InterPro" id="IPR012703">
    <property type="entry name" value="NH2EtPonate_pyrv_transaminase"/>
</dbReference>
<keyword evidence="4 7" id="KW-0663">Pyridoxal phosphate</keyword>
<dbReference type="RefSeq" id="WP_128631146.1">
    <property type="nucleotide sequence ID" value="NZ_RRCN01000001.1"/>
</dbReference>
<evidence type="ECO:0000313" key="11">
    <source>
        <dbReference type="EMBL" id="RRJ63303.1"/>
    </source>
</evidence>
<dbReference type="NCBIfam" id="NF010006">
    <property type="entry name" value="PRK13479.1"/>
    <property type="match status" value="1"/>
</dbReference>
<dbReference type="Proteomes" id="UP000267017">
    <property type="component" value="Unassembled WGS sequence"/>
</dbReference>
<feature type="modified residue" description="N6-(pyridoxal phosphate)lysine" evidence="7 9">
    <location>
        <position position="196"/>
    </location>
</feature>
<feature type="binding site" evidence="8">
    <location>
        <position position="340"/>
    </location>
    <ligand>
        <name>substrate</name>
    </ligand>
</feature>
<dbReference type="EC" id="2.6.1.37" evidence="7"/>
<protein>
    <recommendedName>
        <fullName evidence="7">2-aminoethylphosphonate--pyruvate transaminase</fullName>
        <ecNumber evidence="7">2.6.1.37</ecNumber>
    </recommendedName>
    <alternativeName>
        <fullName evidence="7">2-aminoethylphosphonate aminotransferase</fullName>
    </alternativeName>
    <alternativeName>
        <fullName evidence="7">AEP transaminase</fullName>
        <shortName evidence="7">AEPT</shortName>
    </alternativeName>
</protein>
<evidence type="ECO:0000256" key="5">
    <source>
        <dbReference type="ARBA" id="ARBA00023317"/>
    </source>
</evidence>